<feature type="transmembrane region" description="Helical" evidence="2">
    <location>
        <begin position="127"/>
        <end position="147"/>
    </location>
</feature>
<feature type="transmembrane region" description="Helical" evidence="2">
    <location>
        <begin position="311"/>
        <end position="332"/>
    </location>
</feature>
<organism evidence="4">
    <name type="scientific">Planktothricoides sp. SpSt-374</name>
    <dbReference type="NCBI Taxonomy" id="2282167"/>
    <lineage>
        <taxon>Bacteria</taxon>
        <taxon>Bacillati</taxon>
        <taxon>Cyanobacteriota</taxon>
        <taxon>Cyanophyceae</taxon>
        <taxon>Oscillatoriophycideae</taxon>
        <taxon>Oscillatoriales</taxon>
        <taxon>Oscillatoriaceae</taxon>
        <taxon>Planktothricoides</taxon>
    </lineage>
</organism>
<feature type="transmembrane region" description="Helical" evidence="2">
    <location>
        <begin position="26"/>
        <end position="48"/>
    </location>
</feature>
<dbReference type="InterPro" id="IPR014270">
    <property type="entry name" value="PEP-CTERM_IMP"/>
</dbReference>
<feature type="transmembrane region" description="Helical" evidence="2">
    <location>
        <begin position="60"/>
        <end position="82"/>
    </location>
</feature>
<name>A0A7C3VFW0_9CYAN</name>
<dbReference type="PROSITE" id="PS51468">
    <property type="entry name" value="VIT"/>
    <property type="match status" value="1"/>
</dbReference>
<comment type="caution">
    <text evidence="4">The sequence shown here is derived from an EMBL/GenBank/DDBJ whole genome shotgun (WGS) entry which is preliminary data.</text>
</comment>
<sequence>MKLPINPRSSGNKQPKLPKISSSISLIVKGLFWFLNLGFLIAATLGMLPAAFSWGNNNDLFYTSLVLFTLSSSICTGCYLWLSRQTTRKIPSQLGAMPDIFLVGNLTFYGLNLAIKFSPITVDSPTINLYLSLIGVFITAVGVLALWGWRRWQNKINPNNLVRENPLGAAAIHGFLFAINATIWKMALSPDIFSQEGSIEWIIISLILIATVMIVSCLGWQMRHQPVKLWQLMMGVEGPVFLLSLLWLVLWFDPNLPSITTLLDNRGVALILGSIIICIIAFPLELYQGYLQRYPMLASLQMIFHSIMPGIGVYWGLFLLFYTVPVAIFIGPQFLLMTWVESFLQMWMWQPWWMSVLAVIFWISALFFLFLPWGIAQSYIKSSQRVFTAFSRQYGRPMTTAISLVVLTAWMTLALASRQPQIEAFNLLSTPANTDSAKQELIAKSEKIRQGLLAAYLHPYRYLFAGQDDRHIRDIYTSIPFLPENTGEFLQGFYNHLIAPFLYGGSRDDIKTSARLYAEFFDTPIQKAERKEIQRVLEATGNLDDAKAGVLNIDQKKVWLREQQVTVQPHGDWADVELYEFYQNKTNNVEEVLYYFNLPESAVLTGVWLGDNNNREKRFPFKVSTRGAAQRVYNSQVQRERPIDPALLEQVGPRQYRLRAFPVPVPLSSWEREQGVERPTEMHLWLTYKVMRQEKGWPMPKLAEKRNIFWNRETVRLQNGAEIKFPQDDWLPEFIPAAGEFKPELHQVNLAGGDRVTAKPLAIDNYALPQGKRLALVVDGSRSMGTHRQELKTSFKWVQEVFATRSDVDIYFTAATVSQPQRWDEMGQFNADKVTFYGTLQLQDMLSQFEKLRGNTAYDGIVLVTDDGSYELADDHKDLPKLAAPLWLVHLGGMPKAYDDGILSVIAASDGGVAADIAEALQRMAAEGDLDDNVVNVVDGYAWVVEKAAGENLADAGFAPLAARQLIESLRPEEDGEKIGKLDAVNAIAQKYAIVTPYSSMIVLVNDAQREALKRAEAQANRFDRAVEDGEELLDQINGVGVSVPEPGLIIGLGAITFIGIMRRRRYKGS</sequence>
<feature type="transmembrane region" description="Helical" evidence="2">
    <location>
        <begin position="199"/>
        <end position="220"/>
    </location>
</feature>
<proteinExistence type="predicted"/>
<gene>
    <name evidence="4" type="ORF">ENR15_06795</name>
</gene>
<dbReference type="InterPro" id="IPR013424">
    <property type="entry name" value="Ice-binding_C"/>
</dbReference>
<feature type="coiled-coil region" evidence="1">
    <location>
        <begin position="1006"/>
        <end position="1033"/>
    </location>
</feature>
<evidence type="ECO:0000259" key="3">
    <source>
        <dbReference type="PROSITE" id="PS51468"/>
    </source>
</evidence>
<feature type="transmembrane region" description="Helical" evidence="2">
    <location>
        <begin position="267"/>
        <end position="290"/>
    </location>
</feature>
<feature type="transmembrane region" description="Helical" evidence="2">
    <location>
        <begin position="232"/>
        <end position="252"/>
    </location>
</feature>
<feature type="transmembrane region" description="Helical" evidence="2">
    <location>
        <begin position="397"/>
        <end position="416"/>
    </location>
</feature>
<keyword evidence="2" id="KW-1133">Transmembrane helix</keyword>
<dbReference type="NCBIfam" id="TIGR02921">
    <property type="entry name" value="PEP_integral"/>
    <property type="match status" value="1"/>
</dbReference>
<keyword evidence="1" id="KW-0175">Coiled coil</keyword>
<feature type="transmembrane region" description="Helical" evidence="2">
    <location>
        <begin position="167"/>
        <end position="187"/>
    </location>
</feature>
<dbReference type="InterPro" id="IPR013694">
    <property type="entry name" value="VIT"/>
</dbReference>
<keyword evidence="2" id="KW-0472">Membrane</keyword>
<dbReference type="AlphaFoldDB" id="A0A7C3VFW0"/>
<accession>A0A7C3VFW0</accession>
<dbReference type="NCBIfam" id="TIGR02595">
    <property type="entry name" value="PEP_CTERM"/>
    <property type="match status" value="1"/>
</dbReference>
<feature type="transmembrane region" description="Helical" evidence="2">
    <location>
        <begin position="94"/>
        <end position="115"/>
    </location>
</feature>
<evidence type="ECO:0000256" key="2">
    <source>
        <dbReference type="SAM" id="Phobius"/>
    </source>
</evidence>
<reference evidence="4" key="1">
    <citation type="journal article" date="2020" name="mSystems">
        <title>Genome- and Community-Level Interaction Insights into Carbon Utilization and Element Cycling Functions of Hydrothermarchaeota in Hydrothermal Sediment.</title>
        <authorList>
            <person name="Zhou Z."/>
            <person name="Liu Y."/>
            <person name="Xu W."/>
            <person name="Pan J."/>
            <person name="Luo Z.H."/>
            <person name="Li M."/>
        </authorList>
    </citation>
    <scope>NUCLEOTIDE SEQUENCE [LARGE SCALE GENOMIC DNA]</scope>
    <source>
        <strain evidence="4">SpSt-374</strain>
    </source>
</reference>
<protein>
    <submittedName>
        <fullName evidence="4">TIGR02921 family PEP-CTERM protein</fullName>
    </submittedName>
</protein>
<evidence type="ECO:0000313" key="4">
    <source>
        <dbReference type="EMBL" id="HGG00352.1"/>
    </source>
</evidence>
<feature type="transmembrane region" description="Helical" evidence="2">
    <location>
        <begin position="352"/>
        <end position="376"/>
    </location>
</feature>
<keyword evidence="2" id="KW-0812">Transmembrane</keyword>
<evidence type="ECO:0000256" key="1">
    <source>
        <dbReference type="SAM" id="Coils"/>
    </source>
</evidence>
<feature type="domain" description="VIT" evidence="3">
    <location>
        <begin position="544"/>
        <end position="677"/>
    </location>
</feature>
<dbReference type="EMBL" id="DSPX01000064">
    <property type="protein sequence ID" value="HGG00352.1"/>
    <property type="molecule type" value="Genomic_DNA"/>
</dbReference>
<feature type="transmembrane region" description="Helical" evidence="2">
    <location>
        <begin position="1044"/>
        <end position="1062"/>
    </location>
</feature>